<name>A0ABU0WBZ9_9PROT</name>
<evidence type="ECO:0000259" key="1">
    <source>
        <dbReference type="Pfam" id="PF13436"/>
    </source>
</evidence>
<feature type="domain" description="Glycine-zipper-containing OmpA-like membrane" evidence="1">
    <location>
        <begin position="33"/>
        <end position="73"/>
    </location>
</feature>
<evidence type="ECO:0000313" key="3">
    <source>
        <dbReference type="Proteomes" id="UP001227317"/>
    </source>
</evidence>
<comment type="caution">
    <text evidence="2">The sequence shown here is derived from an EMBL/GenBank/DDBJ whole genome shotgun (WGS) entry which is preliminary data.</text>
</comment>
<sequence length="97" mass="9766">MFRHPIPRFLPLWAAVLAVPLAGCSDMSPTQQRALTGTTGGAAGGAIIGAIAGNAGMGAAIGAATGLAGGLVYDYHKRSEQSAYQRGVQAGQQGQKQ</sequence>
<dbReference type="EMBL" id="JAUJFI010000001">
    <property type="protein sequence ID" value="MDQ2101164.1"/>
    <property type="molecule type" value="Genomic_DNA"/>
</dbReference>
<proteinExistence type="predicted"/>
<protein>
    <submittedName>
        <fullName evidence="2">Glycine zipper family protein</fullName>
    </submittedName>
</protein>
<gene>
    <name evidence="2" type="ORF">QSG27_00475</name>
</gene>
<dbReference type="Pfam" id="PF13436">
    <property type="entry name" value="Gly-zipper_OmpA"/>
    <property type="match status" value="1"/>
</dbReference>
<accession>A0ABU0WBZ9</accession>
<dbReference type="Proteomes" id="UP001227317">
    <property type="component" value="Unassembled WGS sequence"/>
</dbReference>
<organism evidence="2 3">
    <name type="scientific">Azospirillum isscasi</name>
    <dbReference type="NCBI Taxonomy" id="3053926"/>
    <lineage>
        <taxon>Bacteria</taxon>
        <taxon>Pseudomonadati</taxon>
        <taxon>Pseudomonadota</taxon>
        <taxon>Alphaproteobacteria</taxon>
        <taxon>Rhodospirillales</taxon>
        <taxon>Azospirillaceae</taxon>
        <taxon>Azospirillum</taxon>
    </lineage>
</organism>
<evidence type="ECO:0000313" key="2">
    <source>
        <dbReference type="EMBL" id="MDQ2101164.1"/>
    </source>
</evidence>
<keyword evidence="3" id="KW-1185">Reference proteome</keyword>
<dbReference type="InterPro" id="IPR025693">
    <property type="entry name" value="Gly-zipper_OmpA-like_dom"/>
</dbReference>
<dbReference type="RefSeq" id="WP_306703151.1">
    <property type="nucleotide sequence ID" value="NZ_JAUJFI010000001.1"/>
</dbReference>
<reference evidence="2 3" key="1">
    <citation type="submission" date="2023-06" db="EMBL/GenBank/DDBJ databases">
        <title>Azospirillum isscasensis sp.nov, a bacterium isolated from rhizosphere soil of rice.</title>
        <authorList>
            <person name="Wang H."/>
        </authorList>
    </citation>
    <scope>NUCLEOTIDE SEQUENCE [LARGE SCALE GENOMIC DNA]</scope>
    <source>
        <strain evidence="2 3">C340-1</strain>
    </source>
</reference>